<dbReference type="Pfam" id="PF22252">
    <property type="entry name" value="PNGase_F-II_N"/>
    <property type="match status" value="1"/>
</dbReference>
<dbReference type="Proteomes" id="UP001236569">
    <property type="component" value="Unassembled WGS sequence"/>
</dbReference>
<dbReference type="NCBIfam" id="TIGR01200">
    <property type="entry name" value="GLPGLI"/>
    <property type="match status" value="1"/>
</dbReference>
<keyword evidence="2" id="KW-1185">Reference proteome</keyword>
<sequence length="234" mass="26818">MKIVLLTIVTLISYLSFAQNMSIEYDVKYNDSSYKNLLILSDSTSIWKDIPNGTPNNTESISLILLKNFPEQTIYLSDVLFNKMFYVKDSLHCMKWSLTPDTKTILGHKCNSAITTFRGRKYVAFFSADYPYSNGPWKFGGLTGLILEVHSDDYAYQFTASKINKNLNEKIDTSIQKKYKFYSWSDFTTKFISTVNNTVKMIKANSDNETNGYFKIDAPEIIYPKAQQGSGLEY</sequence>
<protein>
    <submittedName>
        <fullName evidence="1">GLPGLI family protein</fullName>
    </submittedName>
</protein>
<comment type="caution">
    <text evidence="1">The sequence shown here is derived from an EMBL/GenBank/DDBJ whole genome shotgun (WGS) entry which is preliminary data.</text>
</comment>
<dbReference type="InterPro" id="IPR005901">
    <property type="entry name" value="GLPGLI"/>
</dbReference>
<dbReference type="RefSeq" id="WP_166579289.1">
    <property type="nucleotide sequence ID" value="NZ_JASHID010000015.1"/>
</dbReference>
<name>A0ABT6YRS1_9BACT</name>
<organism evidence="1 2">
    <name type="scientific">Flectobacillus longus</name>
    <dbReference type="NCBI Taxonomy" id="2984207"/>
    <lineage>
        <taxon>Bacteria</taxon>
        <taxon>Pseudomonadati</taxon>
        <taxon>Bacteroidota</taxon>
        <taxon>Cytophagia</taxon>
        <taxon>Cytophagales</taxon>
        <taxon>Flectobacillaceae</taxon>
        <taxon>Flectobacillus</taxon>
    </lineage>
</organism>
<proteinExistence type="predicted"/>
<gene>
    <name evidence="1" type="ORF">QM480_18155</name>
</gene>
<reference evidence="1 2" key="1">
    <citation type="submission" date="2023-05" db="EMBL/GenBank/DDBJ databases">
        <title>Novel species of genus Flectobacillus isolated from stream in China.</title>
        <authorList>
            <person name="Lu H."/>
        </authorList>
    </citation>
    <scope>NUCLEOTIDE SEQUENCE [LARGE SCALE GENOMIC DNA]</scope>
    <source>
        <strain evidence="1 2">DC10W</strain>
    </source>
</reference>
<evidence type="ECO:0000313" key="1">
    <source>
        <dbReference type="EMBL" id="MDI9866271.1"/>
    </source>
</evidence>
<dbReference type="EMBL" id="JASHID010000015">
    <property type="protein sequence ID" value="MDI9866271.1"/>
    <property type="molecule type" value="Genomic_DNA"/>
</dbReference>
<accession>A0ABT6YRS1</accession>
<evidence type="ECO:0000313" key="2">
    <source>
        <dbReference type="Proteomes" id="UP001236569"/>
    </source>
</evidence>